<dbReference type="RefSeq" id="WP_345232273.1">
    <property type="nucleotide sequence ID" value="NZ_BAABIQ010000038.1"/>
</dbReference>
<comment type="subcellular location">
    <subcellularLocation>
        <location evidence="5">Cytoplasm</location>
    </subcellularLocation>
</comment>
<dbReference type="InterPro" id="IPR036188">
    <property type="entry name" value="FAD/NAD-bd_sf"/>
</dbReference>
<dbReference type="Gene3D" id="3.50.50.60">
    <property type="entry name" value="FAD/NAD(P)-binding domain"/>
    <property type="match status" value="1"/>
</dbReference>
<comment type="similarity">
    <text evidence="5">Belongs to the aromatic-ring hydroxylase family. TetX subfamily.</text>
</comment>
<evidence type="ECO:0000259" key="6">
    <source>
        <dbReference type="Pfam" id="PF01494"/>
    </source>
</evidence>
<dbReference type="EMBL" id="BAABIQ010000038">
    <property type="protein sequence ID" value="GAA4796731.1"/>
    <property type="molecule type" value="Genomic_DNA"/>
</dbReference>
<evidence type="ECO:0000256" key="3">
    <source>
        <dbReference type="ARBA" id="ARBA00023002"/>
    </source>
</evidence>
<dbReference type="EC" id="1.14.13.-" evidence="5"/>
<feature type="binding site" evidence="5">
    <location>
        <position position="50"/>
    </location>
    <ligand>
        <name>FAD</name>
        <dbReference type="ChEBI" id="CHEBI:57692"/>
    </ligand>
</feature>
<comment type="function">
    <text evidence="5">An FAD-requiring monooxygenase active on some tetracycline antibiotic derivatives, which leads to their inactivation. Hydroxylates carbon 11a of tetracycline and some analogs.</text>
</comment>
<keyword evidence="3 5" id="KW-0560">Oxidoreductase</keyword>
<feature type="domain" description="FAD-binding" evidence="6">
    <location>
        <begin position="301"/>
        <end position="336"/>
    </location>
</feature>
<comment type="subunit">
    <text evidence="5">Monomer.</text>
</comment>
<keyword evidence="5" id="KW-0547">Nucleotide-binding</keyword>
<dbReference type="InterPro" id="IPR043683">
    <property type="entry name" value="TetX_monooxygenase"/>
</dbReference>
<feature type="domain" description="FAD-binding" evidence="6">
    <location>
        <begin position="7"/>
        <end position="172"/>
    </location>
</feature>
<comment type="cofactor">
    <cofactor evidence="5">
        <name>FAD</name>
        <dbReference type="ChEBI" id="CHEBI:57692"/>
    </cofactor>
</comment>
<organism evidence="7 8">
    <name type="scientific">Olivibacter ginsenosidimutans</name>
    <dbReference type="NCBI Taxonomy" id="1176537"/>
    <lineage>
        <taxon>Bacteria</taxon>
        <taxon>Pseudomonadati</taxon>
        <taxon>Bacteroidota</taxon>
        <taxon>Sphingobacteriia</taxon>
        <taxon>Sphingobacteriales</taxon>
        <taxon>Sphingobacteriaceae</taxon>
        <taxon>Olivibacter</taxon>
    </lineage>
</organism>
<dbReference type="SUPFAM" id="SSF51905">
    <property type="entry name" value="FAD/NAD(P)-binding domain"/>
    <property type="match status" value="1"/>
</dbReference>
<keyword evidence="5" id="KW-0521">NADP</keyword>
<feature type="binding site" evidence="5">
    <location>
        <position position="43"/>
    </location>
    <ligand>
        <name>NADPH</name>
        <dbReference type="ChEBI" id="CHEBI:57783"/>
    </ligand>
</feature>
<keyword evidence="2 5" id="KW-0274">FAD</keyword>
<keyword evidence="1 5" id="KW-0285">Flavoprotein</keyword>
<keyword evidence="5" id="KW-0963">Cytoplasm</keyword>
<dbReference type="Pfam" id="PF01494">
    <property type="entry name" value="FAD_binding_3"/>
    <property type="match status" value="2"/>
</dbReference>
<keyword evidence="8" id="KW-1185">Reference proteome</keyword>
<dbReference type="PRINTS" id="PR00420">
    <property type="entry name" value="RNGMNOXGNASE"/>
</dbReference>
<gene>
    <name evidence="7" type="ORF">GCM10023231_26470</name>
</gene>
<feature type="binding site" evidence="5">
    <location>
        <position position="113"/>
    </location>
    <ligand>
        <name>FAD</name>
        <dbReference type="ChEBI" id="CHEBI:57692"/>
    </ligand>
</feature>
<accession>A0ABP9BPE0</accession>
<dbReference type="InterPro" id="IPR002938">
    <property type="entry name" value="FAD-bd"/>
</dbReference>
<name>A0ABP9BPE0_9SPHI</name>
<feature type="binding site" evidence="5">
    <location>
        <position position="306"/>
    </location>
    <ligand>
        <name>FAD</name>
        <dbReference type="ChEBI" id="CHEBI:57692"/>
    </ligand>
</feature>
<evidence type="ECO:0000256" key="1">
    <source>
        <dbReference type="ARBA" id="ARBA00022630"/>
    </source>
</evidence>
<dbReference type="HAMAP" id="MF_00845">
    <property type="entry name" value="TetX_monooxygenase"/>
    <property type="match status" value="1"/>
</dbReference>
<dbReference type="PANTHER" id="PTHR46972">
    <property type="entry name" value="MONOOXYGENASE ASQM-RELATED"/>
    <property type="match status" value="1"/>
</dbReference>
<evidence type="ECO:0000256" key="5">
    <source>
        <dbReference type="HAMAP-Rule" id="MF_00845"/>
    </source>
</evidence>
<dbReference type="Proteomes" id="UP001501411">
    <property type="component" value="Unassembled WGS sequence"/>
</dbReference>
<sequence>MEIQNKKIAIVGGGPGGLTLARLLQLKGANVHVYERDINKDARIQGGTLDLHTDSGLAALAKAGLMEEFKTYYRPEAGWMRVVDHQLQIHFDEHQKGKKEDFGDSNHRPEIDRGPLRQILLNALDEGTVVWDSHVQSIEKIQDTWQLVFQNGNTARADLIIGADGANSKIRPFVTAIKPYWTGITMLEGSLKDGAKTAPVIHKLLKGGKLFAYGKEKTLIVSSKGNGSFGFAASFKSNEHWAKENNIDFNDHKQVLAWYKKEFSAWNPAWWELFNSPDTIFIPRPQYCMPLDQKWKAKADITLLGDAAHWMPPFAGEGVNMAMLDALQLSEALTNPVFSDTKQAIACYEKQMFTRFAKIGKDTLFNTKWMHQPNALKDMLAMFSKNKMKQLRFLTKYIIQTSFFRTQLNMDTRKKRIH</sequence>
<protein>
    <recommendedName>
        <fullName evidence="5">Flavin-dependent monooxygenase</fullName>
    </recommendedName>
    <alternativeName>
        <fullName evidence="5">TetX monooxygenase</fullName>
        <shortName evidence="5">TetX</shortName>
        <ecNumber evidence="5">1.14.13.-</ecNumber>
    </alternativeName>
</protein>
<proteinExistence type="inferred from homology"/>
<comment type="catalytic activity">
    <reaction evidence="5">
        <text>a tetracycline + NADPH + O2 + H(+) = an 11a-hydroxytetracycline + NADP(+) + H2O</text>
        <dbReference type="Rhea" id="RHEA:61444"/>
        <dbReference type="ChEBI" id="CHEBI:15377"/>
        <dbReference type="ChEBI" id="CHEBI:15378"/>
        <dbReference type="ChEBI" id="CHEBI:15379"/>
        <dbReference type="ChEBI" id="CHEBI:57783"/>
        <dbReference type="ChEBI" id="CHEBI:58349"/>
        <dbReference type="ChEBI" id="CHEBI:144644"/>
        <dbReference type="ChEBI" id="CHEBI:144645"/>
    </reaction>
</comment>
<dbReference type="PANTHER" id="PTHR46972:SF1">
    <property type="entry name" value="FAD DEPENDENT OXIDOREDUCTASE DOMAIN-CONTAINING PROTEIN"/>
    <property type="match status" value="1"/>
</dbReference>
<reference evidence="8" key="1">
    <citation type="journal article" date="2019" name="Int. J. Syst. Evol. Microbiol.">
        <title>The Global Catalogue of Microorganisms (GCM) 10K type strain sequencing project: providing services to taxonomists for standard genome sequencing and annotation.</title>
        <authorList>
            <consortium name="The Broad Institute Genomics Platform"/>
            <consortium name="The Broad Institute Genome Sequencing Center for Infectious Disease"/>
            <person name="Wu L."/>
            <person name="Ma J."/>
        </authorList>
    </citation>
    <scope>NUCLEOTIDE SEQUENCE [LARGE SCALE GENOMIC DNA]</scope>
    <source>
        <strain evidence="8">JCM 18200</strain>
    </source>
</reference>
<evidence type="ECO:0000256" key="4">
    <source>
        <dbReference type="ARBA" id="ARBA00023033"/>
    </source>
</evidence>
<evidence type="ECO:0000313" key="8">
    <source>
        <dbReference type="Proteomes" id="UP001501411"/>
    </source>
</evidence>
<comment type="caution">
    <text evidence="7">The sequence shown here is derived from an EMBL/GenBank/DDBJ whole genome shotgun (WGS) entry which is preliminary data.</text>
</comment>
<evidence type="ECO:0000313" key="7">
    <source>
        <dbReference type="EMBL" id="GAA4796731.1"/>
    </source>
</evidence>
<comment type="domain">
    <text evidence="5">Consists of an N-terminal FAD-binding domain with a Rossman fold and a C-terminal substrate-binding domain.</text>
</comment>
<evidence type="ECO:0000256" key="2">
    <source>
        <dbReference type="ARBA" id="ARBA00022827"/>
    </source>
</evidence>
<keyword evidence="4 5" id="KW-0503">Monooxygenase</keyword>